<proteinExistence type="predicted"/>
<organism evidence="1 2">
    <name type="scientific">Comamonas testosteroni</name>
    <name type="common">Pseudomonas testosteroni</name>
    <dbReference type="NCBI Taxonomy" id="285"/>
    <lineage>
        <taxon>Bacteria</taxon>
        <taxon>Pseudomonadati</taxon>
        <taxon>Pseudomonadota</taxon>
        <taxon>Betaproteobacteria</taxon>
        <taxon>Burkholderiales</taxon>
        <taxon>Comamonadaceae</taxon>
        <taxon>Comamonas</taxon>
    </lineage>
</organism>
<sequence length="165" mass="18164">MDLWKVLLLCFAGWLAYHAYGLWVRPVAQPRLPKPKPLLNLVSKKHWAPGEKVRLIDDGTFTSNIYRVAGNTFGEYVDRSCIAHLLPETKDEGKKVVSVFIDGLCVGCLSDRHAPSFYVVLQHAGLDSSVTSCNVHLGGGGVGIDGKKLPYSITLDINWMKISAL</sequence>
<protein>
    <submittedName>
        <fullName evidence="1">Uncharacterized protein</fullName>
    </submittedName>
</protein>
<evidence type="ECO:0000313" key="1">
    <source>
        <dbReference type="EMBL" id="RGE45584.1"/>
    </source>
</evidence>
<name>A0A373FN57_COMTE</name>
<dbReference type="EMBL" id="QURR01000008">
    <property type="protein sequence ID" value="RGE45584.1"/>
    <property type="molecule type" value="Genomic_DNA"/>
</dbReference>
<comment type="caution">
    <text evidence="1">The sequence shown here is derived from an EMBL/GenBank/DDBJ whole genome shotgun (WGS) entry which is preliminary data.</text>
</comment>
<evidence type="ECO:0000313" key="2">
    <source>
        <dbReference type="Proteomes" id="UP000261948"/>
    </source>
</evidence>
<dbReference type="AlphaFoldDB" id="A0A373FN57"/>
<gene>
    <name evidence="1" type="ORF">DZC30_08295</name>
</gene>
<keyword evidence="2" id="KW-1185">Reference proteome</keyword>
<reference evidence="1 2" key="1">
    <citation type="submission" date="2018-08" db="EMBL/GenBank/DDBJ databases">
        <title>Comamonas testosteroni strain SWCO2.</title>
        <authorList>
            <person name="Jiang N."/>
            <person name="Zhang X.Z."/>
        </authorList>
    </citation>
    <scope>NUCLEOTIDE SEQUENCE [LARGE SCALE GENOMIC DNA]</scope>
    <source>
        <strain evidence="1 2">SWCO2</strain>
    </source>
</reference>
<dbReference type="Proteomes" id="UP000261948">
    <property type="component" value="Unassembled WGS sequence"/>
</dbReference>
<accession>A0A373FN57</accession>